<dbReference type="EMBL" id="CP089285">
    <property type="protein sequence ID" value="UTO56673.1"/>
    <property type="molecule type" value="Genomic_DNA"/>
</dbReference>
<keyword evidence="2 7" id="KW-1003">Cell membrane</keyword>
<dbReference type="PANTHER" id="PTHR30589:SF0">
    <property type="entry name" value="PHOSPHATIDYLGLYCEROL--PROLIPOPROTEIN DIACYLGLYCERYL TRANSFERASE"/>
    <property type="match status" value="1"/>
</dbReference>
<keyword evidence="5 7" id="KW-1133">Transmembrane helix</keyword>
<sequence length="272" mass="30889">MSISLSIYDLMSNLASIGPIAFTIGYVKVRWYSLAYIIGALFSYWYMAKVGKYVILCRKDYDSLMSWAMFGVLIGGRIGYVFFYDLSFYLQFPLEIIKVWHGGMSFHGGFIGLVVASQIFCLKKRISVLSLMDLYSCSVPLGLFLGRIANFINGELYGRVTNVSWGMIFPASNDLLPRHPSQLYEAIFEGILLFLINNFLFYFTTAKEHKGLLFGITMTLYGVFRFVIEFFREPDIQLGYVLLNSITMGQLLSIPMVIAGIFLLIKSIANLH</sequence>
<dbReference type="GO" id="GO:0008961">
    <property type="term" value="F:phosphatidylglycerol-prolipoprotein diacylglyceryl transferase activity"/>
    <property type="evidence" value="ECO:0007669"/>
    <property type="project" value="UniProtKB-UniRule"/>
</dbReference>
<dbReference type="InterPro" id="IPR001640">
    <property type="entry name" value="Lgt"/>
</dbReference>
<reference evidence="8" key="1">
    <citation type="journal article" date="2022" name="Microorganisms">
        <title>Assembly and Comparison of Ca. Neoehrlichia mikurensis Genomes.</title>
        <authorList>
            <person name="Azagi T."/>
            <person name="Dirks R.P."/>
            <person name="Yebra-Pimentel E.S."/>
            <person name="Schaap P.J."/>
            <person name="Koehorst J.J."/>
            <person name="Esser H.J."/>
            <person name="Sprong H."/>
        </authorList>
    </citation>
    <scope>NUCLEOTIDE SEQUENCE</scope>
    <source>
        <strain evidence="9">18-2804</strain>
        <strain evidence="8">18-2837</strain>
    </source>
</reference>
<dbReference type="NCBIfam" id="TIGR00544">
    <property type="entry name" value="lgt"/>
    <property type="match status" value="1"/>
</dbReference>
<dbReference type="EC" id="2.5.1.145" evidence="7"/>
<feature type="transmembrane region" description="Helical" evidence="7">
    <location>
        <begin position="240"/>
        <end position="265"/>
    </location>
</feature>
<protein>
    <recommendedName>
        <fullName evidence="7">Phosphatidylglycerol--prolipoprotein diacylglyceryl transferase</fullName>
        <ecNumber evidence="7">2.5.1.145</ecNumber>
    </recommendedName>
</protein>
<dbReference type="RefSeq" id="WP_246575204.1">
    <property type="nucleotide sequence ID" value="NZ_CP054597.1"/>
</dbReference>
<comment type="pathway">
    <text evidence="7">Protein modification; lipoprotein biosynthesis (diacylglyceryl transfer).</text>
</comment>
<dbReference type="GO" id="GO:0005886">
    <property type="term" value="C:plasma membrane"/>
    <property type="evidence" value="ECO:0007669"/>
    <property type="project" value="UniProtKB-SubCell"/>
</dbReference>
<evidence type="ECO:0000256" key="3">
    <source>
        <dbReference type="ARBA" id="ARBA00022679"/>
    </source>
</evidence>
<feature type="transmembrane region" description="Helical" evidence="7">
    <location>
        <begin position="211"/>
        <end position="228"/>
    </location>
</feature>
<comment type="catalytic activity">
    <reaction evidence="7">
        <text>L-cysteinyl-[prolipoprotein] + a 1,2-diacyl-sn-glycero-3-phospho-(1'-sn-glycerol) = an S-1,2-diacyl-sn-glyceryl-L-cysteinyl-[prolipoprotein] + sn-glycerol 1-phosphate + H(+)</text>
        <dbReference type="Rhea" id="RHEA:56712"/>
        <dbReference type="Rhea" id="RHEA-COMP:14679"/>
        <dbReference type="Rhea" id="RHEA-COMP:14680"/>
        <dbReference type="ChEBI" id="CHEBI:15378"/>
        <dbReference type="ChEBI" id="CHEBI:29950"/>
        <dbReference type="ChEBI" id="CHEBI:57685"/>
        <dbReference type="ChEBI" id="CHEBI:64716"/>
        <dbReference type="ChEBI" id="CHEBI:140658"/>
        <dbReference type="EC" id="2.5.1.145"/>
    </reaction>
</comment>
<evidence type="ECO:0000256" key="6">
    <source>
        <dbReference type="ARBA" id="ARBA00023136"/>
    </source>
</evidence>
<dbReference type="GO" id="GO:0042158">
    <property type="term" value="P:lipoprotein biosynthetic process"/>
    <property type="evidence" value="ECO:0007669"/>
    <property type="project" value="UniProtKB-UniRule"/>
</dbReference>
<comment type="similarity">
    <text evidence="1 7">Belongs to the Lgt family.</text>
</comment>
<dbReference type="AlphaFoldDB" id="A0A9Q9BYK5"/>
<dbReference type="EMBL" id="CP089286">
    <property type="protein sequence ID" value="UTO55756.1"/>
    <property type="molecule type" value="Genomic_DNA"/>
</dbReference>
<comment type="subcellular location">
    <subcellularLocation>
        <location evidence="7">Cell membrane</location>
        <topology evidence="7">Multi-pass membrane protein</topology>
    </subcellularLocation>
</comment>
<evidence type="ECO:0000313" key="11">
    <source>
        <dbReference type="Proteomes" id="UP001059985"/>
    </source>
</evidence>
<evidence type="ECO:0000313" key="10">
    <source>
        <dbReference type="Proteomes" id="UP001059822"/>
    </source>
</evidence>
<keyword evidence="3 7" id="KW-0808">Transferase</keyword>
<evidence type="ECO:0000256" key="7">
    <source>
        <dbReference type="HAMAP-Rule" id="MF_01147"/>
    </source>
</evidence>
<feature type="transmembrane region" description="Helical" evidence="7">
    <location>
        <begin position="134"/>
        <end position="152"/>
    </location>
</feature>
<keyword evidence="6 7" id="KW-0472">Membrane</keyword>
<keyword evidence="11" id="KW-1185">Reference proteome</keyword>
<evidence type="ECO:0000256" key="4">
    <source>
        <dbReference type="ARBA" id="ARBA00022692"/>
    </source>
</evidence>
<dbReference type="HAMAP" id="MF_01147">
    <property type="entry name" value="Lgt"/>
    <property type="match status" value="1"/>
</dbReference>
<dbReference type="Proteomes" id="UP001059985">
    <property type="component" value="Chromosome"/>
</dbReference>
<proteinExistence type="inferred from homology"/>
<feature type="transmembrane region" description="Helical" evidence="7">
    <location>
        <begin position="183"/>
        <end position="204"/>
    </location>
</feature>
<accession>A0A9Q9BYK5</accession>
<feature type="binding site" evidence="7">
    <location>
        <position position="147"/>
    </location>
    <ligand>
        <name>a 1,2-diacyl-sn-glycero-3-phospho-(1'-sn-glycerol)</name>
        <dbReference type="ChEBI" id="CHEBI:64716"/>
    </ligand>
</feature>
<dbReference type="PANTHER" id="PTHR30589">
    <property type="entry name" value="PROLIPOPROTEIN DIACYLGLYCERYL TRANSFERASE"/>
    <property type="match status" value="1"/>
</dbReference>
<evidence type="ECO:0000256" key="5">
    <source>
        <dbReference type="ARBA" id="ARBA00022989"/>
    </source>
</evidence>
<organism evidence="8 10">
    <name type="scientific">Neoehrlichia mikurensis</name>
    <dbReference type="NCBI Taxonomy" id="89586"/>
    <lineage>
        <taxon>Bacteria</taxon>
        <taxon>Pseudomonadati</taxon>
        <taxon>Pseudomonadota</taxon>
        <taxon>Alphaproteobacteria</taxon>
        <taxon>Rickettsiales</taxon>
        <taxon>Anaplasmataceae</taxon>
        <taxon>Candidatus Neoehrlichia</taxon>
    </lineage>
</organism>
<evidence type="ECO:0000256" key="1">
    <source>
        <dbReference type="ARBA" id="ARBA00007150"/>
    </source>
</evidence>
<dbReference type="Pfam" id="PF01790">
    <property type="entry name" value="LGT"/>
    <property type="match status" value="1"/>
</dbReference>
<evidence type="ECO:0000313" key="8">
    <source>
        <dbReference type="EMBL" id="UTO55756.1"/>
    </source>
</evidence>
<evidence type="ECO:0000313" key="9">
    <source>
        <dbReference type="EMBL" id="UTO56673.1"/>
    </source>
</evidence>
<feature type="transmembrane region" description="Helical" evidence="7">
    <location>
        <begin position="67"/>
        <end position="84"/>
    </location>
</feature>
<comment type="function">
    <text evidence="7">Catalyzes the transfer of the diacylglyceryl group from phosphatidylglycerol to the sulfhydryl group of the N-terminal cysteine of a prolipoprotein, the first step in the formation of mature lipoproteins.</text>
</comment>
<gene>
    <name evidence="7 8" type="primary">lgt</name>
    <name evidence="9" type="ORF">LUA81_01600</name>
    <name evidence="8" type="ORF">LUA82_01610</name>
</gene>
<dbReference type="PROSITE" id="PS01311">
    <property type="entry name" value="LGT"/>
    <property type="match status" value="1"/>
</dbReference>
<dbReference type="Proteomes" id="UP001059822">
    <property type="component" value="Chromosome"/>
</dbReference>
<feature type="transmembrane region" description="Helical" evidence="7">
    <location>
        <begin position="104"/>
        <end position="122"/>
    </location>
</feature>
<keyword evidence="4 7" id="KW-0812">Transmembrane</keyword>
<name>A0A9Q9BYK5_9RICK</name>
<evidence type="ECO:0000256" key="2">
    <source>
        <dbReference type="ARBA" id="ARBA00022475"/>
    </source>
</evidence>